<comment type="caution">
    <text evidence="1">The sequence shown here is derived from an EMBL/GenBank/DDBJ whole genome shotgun (WGS) entry which is preliminary data.</text>
</comment>
<gene>
    <name evidence="1" type="ORF">B296_00057266</name>
</gene>
<dbReference type="Proteomes" id="UP000287651">
    <property type="component" value="Unassembled WGS sequence"/>
</dbReference>
<name>A0A426X0I2_ENSVE</name>
<dbReference type="EMBL" id="AMZH03030188">
    <property type="protein sequence ID" value="RRT32985.1"/>
    <property type="molecule type" value="Genomic_DNA"/>
</dbReference>
<proteinExistence type="predicted"/>
<organism evidence="1 2">
    <name type="scientific">Ensete ventricosum</name>
    <name type="common">Abyssinian banana</name>
    <name type="synonym">Musa ensete</name>
    <dbReference type="NCBI Taxonomy" id="4639"/>
    <lineage>
        <taxon>Eukaryota</taxon>
        <taxon>Viridiplantae</taxon>
        <taxon>Streptophyta</taxon>
        <taxon>Embryophyta</taxon>
        <taxon>Tracheophyta</taxon>
        <taxon>Spermatophyta</taxon>
        <taxon>Magnoliopsida</taxon>
        <taxon>Liliopsida</taxon>
        <taxon>Zingiberales</taxon>
        <taxon>Musaceae</taxon>
        <taxon>Ensete</taxon>
    </lineage>
</organism>
<sequence>MSCMFRSPGSAPIKVGSLATFLLAVRFGGSGSTGRHIRSVTPPRTYPRRKPFWSAL</sequence>
<dbReference type="AlphaFoldDB" id="A0A426X0I2"/>
<evidence type="ECO:0000313" key="1">
    <source>
        <dbReference type="EMBL" id="RRT32985.1"/>
    </source>
</evidence>
<evidence type="ECO:0000313" key="2">
    <source>
        <dbReference type="Proteomes" id="UP000287651"/>
    </source>
</evidence>
<protein>
    <submittedName>
        <fullName evidence="1">Uncharacterized protein</fullName>
    </submittedName>
</protein>
<reference evidence="1 2" key="1">
    <citation type="journal article" date="2014" name="Agronomy (Basel)">
        <title>A Draft Genome Sequence for Ensete ventricosum, the Drought-Tolerant Tree Against Hunger.</title>
        <authorList>
            <person name="Harrison J."/>
            <person name="Moore K.A."/>
            <person name="Paszkiewicz K."/>
            <person name="Jones T."/>
            <person name="Grant M."/>
            <person name="Ambacheew D."/>
            <person name="Muzemil S."/>
            <person name="Studholme D.J."/>
        </authorList>
    </citation>
    <scope>NUCLEOTIDE SEQUENCE [LARGE SCALE GENOMIC DNA]</scope>
</reference>
<accession>A0A426X0I2</accession>